<dbReference type="STRING" id="446469.Sked_08060"/>
<proteinExistence type="predicted"/>
<protein>
    <submittedName>
        <fullName evidence="3">Bacterial regulatory protein, arsR family</fullName>
    </submittedName>
</protein>
<dbReference type="KEGG" id="ske:Sked_08060"/>
<dbReference type="InterPro" id="IPR036388">
    <property type="entry name" value="WH-like_DNA-bd_sf"/>
</dbReference>
<dbReference type="RefSeq" id="WP_012865826.1">
    <property type="nucleotide sequence ID" value="NC_013521.1"/>
</dbReference>
<feature type="domain" description="HTH arsR-type" evidence="2">
    <location>
        <begin position="47"/>
        <end position="150"/>
    </location>
</feature>
<dbReference type="Gene3D" id="1.10.10.10">
    <property type="entry name" value="Winged helix-like DNA-binding domain superfamily/Winged helix DNA-binding domain"/>
    <property type="match status" value="1"/>
</dbReference>
<feature type="compositionally biased region" description="Low complexity" evidence="1">
    <location>
        <begin position="14"/>
        <end position="29"/>
    </location>
</feature>
<keyword evidence="4" id="KW-1185">Reference proteome</keyword>
<organism evidence="3 4">
    <name type="scientific">Sanguibacter keddieii (strain ATCC 51767 / DSM 10542 / NCFB 3025 / ST-74)</name>
    <dbReference type="NCBI Taxonomy" id="446469"/>
    <lineage>
        <taxon>Bacteria</taxon>
        <taxon>Bacillati</taxon>
        <taxon>Actinomycetota</taxon>
        <taxon>Actinomycetes</taxon>
        <taxon>Micrococcales</taxon>
        <taxon>Sanguibacteraceae</taxon>
        <taxon>Sanguibacter</taxon>
    </lineage>
</organism>
<evidence type="ECO:0000256" key="1">
    <source>
        <dbReference type="SAM" id="MobiDB-lite"/>
    </source>
</evidence>
<dbReference type="InterPro" id="IPR001845">
    <property type="entry name" value="HTH_ArsR_DNA-bd_dom"/>
</dbReference>
<dbReference type="SUPFAM" id="SSF46785">
    <property type="entry name" value="Winged helix' DNA-binding domain"/>
    <property type="match status" value="1"/>
</dbReference>
<dbReference type="AlphaFoldDB" id="D1BBX7"/>
<dbReference type="HOGENOM" id="CLU_087580_2_1_11"/>
<evidence type="ECO:0000259" key="2">
    <source>
        <dbReference type="SMART" id="SM00418"/>
    </source>
</evidence>
<name>D1BBX7_SANKS</name>
<dbReference type="InterPro" id="IPR036390">
    <property type="entry name" value="WH_DNA-bd_sf"/>
</dbReference>
<gene>
    <name evidence="3" type="ordered locus">Sked_08060</name>
</gene>
<reference evidence="3 4" key="1">
    <citation type="journal article" date="2009" name="Stand. Genomic Sci.">
        <title>Complete genome sequence of Sanguibacter keddieii type strain (ST-74).</title>
        <authorList>
            <person name="Ivanova N."/>
            <person name="Sikorski J."/>
            <person name="Sims D."/>
            <person name="Brettin T."/>
            <person name="Detter J.C."/>
            <person name="Han C."/>
            <person name="Lapidus A."/>
            <person name="Copeland A."/>
            <person name="Glavina Del Rio T."/>
            <person name="Nolan M."/>
            <person name="Chen F."/>
            <person name="Lucas S."/>
            <person name="Tice H."/>
            <person name="Cheng J.F."/>
            <person name="Bruce D."/>
            <person name="Goodwin L."/>
            <person name="Pitluck S."/>
            <person name="Pati A."/>
            <person name="Mavromatis K."/>
            <person name="Chen A."/>
            <person name="Palaniappan K."/>
            <person name="D'haeseleer P."/>
            <person name="Chain P."/>
            <person name="Bristow J."/>
            <person name="Eisen J.A."/>
            <person name="Markowitz V."/>
            <person name="Hugenholtz P."/>
            <person name="Goker M."/>
            <person name="Pukall R."/>
            <person name="Klenk H.P."/>
            <person name="Kyrpides N.C."/>
        </authorList>
    </citation>
    <scope>NUCLEOTIDE SEQUENCE [LARGE SCALE GENOMIC DNA]</scope>
    <source>
        <strain evidence="4">ATCC 51767 / DSM 10542 / NCFB 3025 / ST-74</strain>
    </source>
</reference>
<evidence type="ECO:0000313" key="3">
    <source>
        <dbReference type="EMBL" id="ACZ20757.1"/>
    </source>
</evidence>
<dbReference type="eggNOG" id="COG0640">
    <property type="taxonomic scope" value="Bacteria"/>
</dbReference>
<dbReference type="CDD" id="cd00090">
    <property type="entry name" value="HTH_ARSR"/>
    <property type="match status" value="1"/>
</dbReference>
<feature type="region of interest" description="Disordered" evidence="1">
    <location>
        <begin position="1"/>
        <end position="33"/>
    </location>
</feature>
<dbReference type="GO" id="GO:0003700">
    <property type="term" value="F:DNA-binding transcription factor activity"/>
    <property type="evidence" value="ECO:0007669"/>
    <property type="project" value="InterPro"/>
</dbReference>
<dbReference type="EMBL" id="CP001819">
    <property type="protein sequence ID" value="ACZ20757.1"/>
    <property type="molecule type" value="Genomic_DNA"/>
</dbReference>
<accession>D1BBX7</accession>
<dbReference type="Proteomes" id="UP000000322">
    <property type="component" value="Chromosome"/>
</dbReference>
<dbReference type="Pfam" id="PF12840">
    <property type="entry name" value="HTH_20"/>
    <property type="match status" value="1"/>
</dbReference>
<dbReference type="InterPro" id="IPR011991">
    <property type="entry name" value="ArsR-like_HTH"/>
</dbReference>
<evidence type="ECO:0000313" key="4">
    <source>
        <dbReference type="Proteomes" id="UP000000322"/>
    </source>
</evidence>
<dbReference type="SMART" id="SM00418">
    <property type="entry name" value="HTH_ARSR"/>
    <property type="match status" value="1"/>
</dbReference>
<dbReference type="OrthoDB" id="7945987at2"/>
<sequence>MTPDETTSPRDDVAGSTAAETAEASADGAVEAGSPAITADQRILDIDALRGLAHPLRIQLLEILGSLGPHTASGLAALTGESSGATSYHLRQLERHGFIQELPDKGTARERWWGSKPGGFAMPAASLAESSPANREAVSLVSRGFVQAQHRHLLAHLDRSTSDAAGSWFEASTVTTVNLRVTEDDLVEISAELNDAAQRIVDRYRDGKDRPGTRPIQMNLNAFPLSLPEETS</sequence>